<keyword evidence="4" id="KW-0812">Transmembrane</keyword>
<evidence type="ECO:0000256" key="2">
    <source>
        <dbReference type="SAM" id="Coils"/>
    </source>
</evidence>
<dbReference type="Pfam" id="PF05739">
    <property type="entry name" value="SNARE"/>
    <property type="match status" value="1"/>
</dbReference>
<gene>
    <name evidence="6" type="ORF">LALA0_S09e04984g</name>
</gene>
<accession>A0A0C7NDW9</accession>
<dbReference type="InterPro" id="IPR010989">
    <property type="entry name" value="SNARE"/>
</dbReference>
<dbReference type="RefSeq" id="XP_022630111.1">
    <property type="nucleotide sequence ID" value="XM_022770807.1"/>
</dbReference>
<feature type="region of interest" description="Disordered" evidence="3">
    <location>
        <begin position="105"/>
        <end position="124"/>
    </location>
</feature>
<dbReference type="OrthoDB" id="364348at2759"/>
<proteinExistence type="inferred from homology"/>
<dbReference type="GO" id="GO:0000149">
    <property type="term" value="F:SNARE binding"/>
    <property type="evidence" value="ECO:0007669"/>
    <property type="project" value="TreeGrafter"/>
</dbReference>
<dbReference type="GO" id="GO:0031201">
    <property type="term" value="C:SNARE complex"/>
    <property type="evidence" value="ECO:0007669"/>
    <property type="project" value="TreeGrafter"/>
</dbReference>
<dbReference type="PANTHER" id="PTHR19957:SF295">
    <property type="entry name" value="SYNTAXIN VAM3"/>
    <property type="match status" value="1"/>
</dbReference>
<dbReference type="InterPro" id="IPR045242">
    <property type="entry name" value="Syntaxin"/>
</dbReference>
<dbReference type="SMART" id="SM00397">
    <property type="entry name" value="t_SNARE"/>
    <property type="match status" value="1"/>
</dbReference>
<keyword evidence="2" id="KW-0175">Coiled coil</keyword>
<dbReference type="SUPFAM" id="SSF58038">
    <property type="entry name" value="SNARE fusion complex"/>
    <property type="match status" value="1"/>
</dbReference>
<dbReference type="SUPFAM" id="SSF47661">
    <property type="entry name" value="t-snare proteins"/>
    <property type="match status" value="1"/>
</dbReference>
<dbReference type="PROSITE" id="PS00914">
    <property type="entry name" value="SYNTAXIN"/>
    <property type="match status" value="1"/>
</dbReference>
<dbReference type="STRING" id="1245769.A0A0C7NDW9"/>
<reference evidence="6 7" key="1">
    <citation type="submission" date="2014-12" db="EMBL/GenBank/DDBJ databases">
        <authorList>
            <person name="Neuveglise Cecile"/>
        </authorList>
    </citation>
    <scope>NUCLEOTIDE SEQUENCE [LARGE SCALE GENOMIC DNA]</scope>
    <source>
        <strain evidence="6 7">CBS 12615</strain>
    </source>
</reference>
<dbReference type="Proteomes" id="UP000054304">
    <property type="component" value="Unassembled WGS sequence"/>
</dbReference>
<dbReference type="Gene3D" id="1.20.5.110">
    <property type="match status" value="1"/>
</dbReference>
<dbReference type="EMBL" id="LN736368">
    <property type="protein sequence ID" value="CEP63899.1"/>
    <property type="molecule type" value="Genomic_DNA"/>
</dbReference>
<evidence type="ECO:0000256" key="3">
    <source>
        <dbReference type="SAM" id="MobiDB-lite"/>
    </source>
</evidence>
<organism evidence="6 7">
    <name type="scientific">Lachancea lanzarotensis</name>
    <dbReference type="NCBI Taxonomy" id="1245769"/>
    <lineage>
        <taxon>Eukaryota</taxon>
        <taxon>Fungi</taxon>
        <taxon>Dikarya</taxon>
        <taxon>Ascomycota</taxon>
        <taxon>Saccharomycotina</taxon>
        <taxon>Saccharomycetes</taxon>
        <taxon>Saccharomycetales</taxon>
        <taxon>Saccharomycetaceae</taxon>
        <taxon>Lachancea</taxon>
    </lineage>
</organism>
<feature type="transmembrane region" description="Helical" evidence="4">
    <location>
        <begin position="247"/>
        <end position="265"/>
    </location>
</feature>
<name>A0A0C7NDW9_9SACH</name>
<dbReference type="GeneID" id="34687420"/>
<evidence type="ECO:0000259" key="5">
    <source>
        <dbReference type="PROSITE" id="PS50192"/>
    </source>
</evidence>
<dbReference type="Gene3D" id="1.20.58.70">
    <property type="match status" value="1"/>
</dbReference>
<dbReference type="Pfam" id="PF14523">
    <property type="entry name" value="Syntaxin_2"/>
    <property type="match status" value="1"/>
</dbReference>
<dbReference type="GO" id="GO:0048278">
    <property type="term" value="P:vesicle docking"/>
    <property type="evidence" value="ECO:0007669"/>
    <property type="project" value="TreeGrafter"/>
</dbReference>
<keyword evidence="7" id="KW-1185">Reference proteome</keyword>
<evidence type="ECO:0000256" key="1">
    <source>
        <dbReference type="ARBA" id="ARBA00009063"/>
    </source>
</evidence>
<dbReference type="GO" id="GO:0005484">
    <property type="term" value="F:SNAP receptor activity"/>
    <property type="evidence" value="ECO:0007669"/>
    <property type="project" value="InterPro"/>
</dbReference>
<evidence type="ECO:0000313" key="6">
    <source>
        <dbReference type="EMBL" id="CEP63899.1"/>
    </source>
</evidence>
<dbReference type="GO" id="GO:0006886">
    <property type="term" value="P:intracellular protein transport"/>
    <property type="evidence" value="ECO:0007669"/>
    <property type="project" value="InterPro"/>
</dbReference>
<keyword evidence="4" id="KW-0472">Membrane</keyword>
<dbReference type="PROSITE" id="PS50192">
    <property type="entry name" value="T_SNARE"/>
    <property type="match status" value="1"/>
</dbReference>
<dbReference type="CDD" id="cd15840">
    <property type="entry name" value="SNARE_Qa"/>
    <property type="match status" value="1"/>
</dbReference>
<evidence type="ECO:0000313" key="7">
    <source>
        <dbReference type="Proteomes" id="UP000054304"/>
    </source>
</evidence>
<comment type="similarity">
    <text evidence="1">Belongs to the syntaxin family.</text>
</comment>
<dbReference type="InterPro" id="IPR000727">
    <property type="entry name" value="T_SNARE_dom"/>
</dbReference>
<dbReference type="HOGENOM" id="CLU_059257_0_0_1"/>
<feature type="coiled-coil region" evidence="2">
    <location>
        <begin position="211"/>
        <end position="238"/>
    </location>
</feature>
<sequence>MSFADYMSKPTTAGSQQDGTLNKHFADFASHINHLQKKSQLLGTKRDSQDLRYSIETEIIPQCETLRDEIEGSLKTKTSNGKLASDFAGLKDELLLSKRHYYGKKSRHPIQAKPARTNSASKDSGYISMPMAEDTDKTPLLQRQNHNQRLEVQQQVQSQTQTQLPEDELNFHTLIQQERSEEIGRIHSAVQEVNAIFHQLGSLVREQGEDIDTIDNNISGLSGNLQRANEQLGKAERSQRKRNRCGIIFLVVIVVVVLIVILAVLG</sequence>
<dbReference type="AlphaFoldDB" id="A0A0C7NDW9"/>
<dbReference type="InterPro" id="IPR006012">
    <property type="entry name" value="Syntaxin/epimorphin_CS"/>
</dbReference>
<dbReference type="PANTHER" id="PTHR19957">
    <property type="entry name" value="SYNTAXIN"/>
    <property type="match status" value="1"/>
</dbReference>
<dbReference type="GO" id="GO:0012505">
    <property type="term" value="C:endomembrane system"/>
    <property type="evidence" value="ECO:0007669"/>
    <property type="project" value="TreeGrafter"/>
</dbReference>
<dbReference type="InterPro" id="IPR006011">
    <property type="entry name" value="Syntaxin_N"/>
</dbReference>
<feature type="domain" description="T-SNARE coiled-coil homology" evidence="5">
    <location>
        <begin position="173"/>
        <end position="235"/>
    </location>
</feature>
<protein>
    <submittedName>
        <fullName evidence="6">LALA0S09e04984g1_1</fullName>
    </submittedName>
</protein>
<keyword evidence="4" id="KW-1133">Transmembrane helix</keyword>
<evidence type="ECO:0000256" key="4">
    <source>
        <dbReference type="SAM" id="Phobius"/>
    </source>
</evidence>
<dbReference type="GO" id="GO:0006906">
    <property type="term" value="P:vesicle fusion"/>
    <property type="evidence" value="ECO:0007669"/>
    <property type="project" value="TreeGrafter"/>
</dbReference>